<dbReference type="InterPro" id="IPR002347">
    <property type="entry name" value="SDR_fam"/>
</dbReference>
<keyword evidence="4" id="KW-0521">NADP</keyword>
<organism evidence="6 7">
    <name type="scientific">Allohahella marinimesophila</name>
    <dbReference type="NCBI Taxonomy" id="1054972"/>
    <lineage>
        <taxon>Bacteria</taxon>
        <taxon>Pseudomonadati</taxon>
        <taxon>Pseudomonadota</taxon>
        <taxon>Gammaproteobacteria</taxon>
        <taxon>Oceanospirillales</taxon>
        <taxon>Hahellaceae</taxon>
        <taxon>Allohahella</taxon>
    </lineage>
</organism>
<comment type="similarity">
    <text evidence="2 4">Belongs to the short-chain dehydrogenases/reductases (SDR) family.</text>
</comment>
<dbReference type="Gene3D" id="3.40.50.720">
    <property type="entry name" value="NAD(P)-binding Rossmann-like Domain"/>
    <property type="match status" value="1"/>
</dbReference>
<evidence type="ECO:0000259" key="5">
    <source>
        <dbReference type="SMART" id="SM00822"/>
    </source>
</evidence>
<dbReference type="InterPro" id="IPR050259">
    <property type="entry name" value="SDR"/>
</dbReference>
<keyword evidence="7" id="KW-1185">Reference proteome</keyword>
<dbReference type="PROSITE" id="PS00061">
    <property type="entry name" value="ADH_SHORT"/>
    <property type="match status" value="1"/>
</dbReference>
<dbReference type="NCBIfam" id="NF004197">
    <property type="entry name" value="PRK05653.1-1"/>
    <property type="match status" value="1"/>
</dbReference>
<evidence type="ECO:0000256" key="2">
    <source>
        <dbReference type="ARBA" id="ARBA00006484"/>
    </source>
</evidence>
<dbReference type="Proteomes" id="UP001501337">
    <property type="component" value="Unassembled WGS sequence"/>
</dbReference>
<keyword evidence="3 4" id="KW-0560">Oxidoreductase</keyword>
<comment type="subunit">
    <text evidence="4">Homotetramer.</text>
</comment>
<comment type="caution">
    <text evidence="6">The sequence shown here is derived from an EMBL/GenBank/DDBJ whole genome shotgun (WGS) entry which is preliminary data.</text>
</comment>
<sequence>MTDKDSDNNVPSRTALVTGASRGIGAAIAAALVDAGVMVIGTATTEAGAAVISTALKSRGGAAAQSSTGMVLDVSDAASLERLTERLQIDKTVINILVNNAGITKDNLLMRMKDEGWDSVIATNLSGVFKLARHFSKGMMKQRWGRIVNISSVVASMGNAGQSNYAASKAGVEGLSRAMAKELGSRNITVNSVAPGFIETDMTADLSADQREAMQNATSLQRLGQPEEVAAIVSFLCSDAAGYITGETIHVNGGLYMG</sequence>
<keyword evidence="4" id="KW-0276">Fatty acid metabolism</keyword>
<dbReference type="InterPro" id="IPR036291">
    <property type="entry name" value="NAD(P)-bd_dom_sf"/>
</dbReference>
<protein>
    <recommendedName>
        <fullName evidence="4">3-oxoacyl-[acyl-carrier-protein] reductase</fullName>
        <ecNumber evidence="4">1.1.1.100</ecNumber>
    </recommendedName>
</protein>
<dbReference type="PANTHER" id="PTHR42879:SF2">
    <property type="entry name" value="3-OXOACYL-[ACYL-CARRIER-PROTEIN] REDUCTASE FABG"/>
    <property type="match status" value="1"/>
</dbReference>
<dbReference type="PANTHER" id="PTHR42879">
    <property type="entry name" value="3-OXOACYL-(ACYL-CARRIER-PROTEIN) REDUCTASE"/>
    <property type="match status" value="1"/>
</dbReference>
<dbReference type="RefSeq" id="WP_344803587.1">
    <property type="nucleotide sequence ID" value="NZ_BAABBO010000001.1"/>
</dbReference>
<evidence type="ECO:0000313" key="6">
    <source>
        <dbReference type="EMBL" id="GAA3951669.1"/>
    </source>
</evidence>
<dbReference type="EC" id="1.1.1.100" evidence="4"/>
<dbReference type="SUPFAM" id="SSF51735">
    <property type="entry name" value="NAD(P)-binding Rossmann-fold domains"/>
    <property type="match status" value="1"/>
</dbReference>
<dbReference type="PRINTS" id="PR00080">
    <property type="entry name" value="SDRFAMILY"/>
</dbReference>
<dbReference type="SMART" id="SM00822">
    <property type="entry name" value="PKS_KR"/>
    <property type="match status" value="1"/>
</dbReference>
<feature type="domain" description="Ketoreductase" evidence="5">
    <location>
        <begin position="13"/>
        <end position="196"/>
    </location>
</feature>
<proteinExistence type="inferred from homology"/>
<dbReference type="EMBL" id="BAABBO010000001">
    <property type="protein sequence ID" value="GAA3951669.1"/>
    <property type="molecule type" value="Genomic_DNA"/>
</dbReference>
<gene>
    <name evidence="6" type="primary">fabG_1</name>
    <name evidence="6" type="ORF">GCM10022278_08450</name>
</gene>
<name>A0ABP7NPT1_9GAMM</name>
<dbReference type="InterPro" id="IPR020904">
    <property type="entry name" value="Sc_DH/Rdtase_CS"/>
</dbReference>
<reference evidence="7" key="1">
    <citation type="journal article" date="2019" name="Int. J. Syst. Evol. Microbiol.">
        <title>The Global Catalogue of Microorganisms (GCM) 10K type strain sequencing project: providing services to taxonomists for standard genome sequencing and annotation.</title>
        <authorList>
            <consortium name="The Broad Institute Genomics Platform"/>
            <consortium name="The Broad Institute Genome Sequencing Center for Infectious Disease"/>
            <person name="Wu L."/>
            <person name="Ma J."/>
        </authorList>
    </citation>
    <scope>NUCLEOTIDE SEQUENCE [LARGE SCALE GENOMIC DNA]</scope>
    <source>
        <strain evidence="7">JCM 17555</strain>
    </source>
</reference>
<keyword evidence="4" id="KW-0443">Lipid metabolism</keyword>
<dbReference type="NCBIfam" id="TIGR01830">
    <property type="entry name" value="3oxo_ACP_reduc"/>
    <property type="match status" value="1"/>
</dbReference>
<evidence type="ECO:0000313" key="7">
    <source>
        <dbReference type="Proteomes" id="UP001501337"/>
    </source>
</evidence>
<keyword evidence="4" id="KW-0275">Fatty acid biosynthesis</keyword>
<dbReference type="Pfam" id="PF13561">
    <property type="entry name" value="adh_short_C2"/>
    <property type="match status" value="1"/>
</dbReference>
<keyword evidence="4" id="KW-0444">Lipid biosynthesis</keyword>
<comment type="pathway">
    <text evidence="4">Lipid metabolism; fatty acid biosynthesis.</text>
</comment>
<dbReference type="PRINTS" id="PR00081">
    <property type="entry name" value="GDHRDH"/>
</dbReference>
<dbReference type="NCBIfam" id="NF009466">
    <property type="entry name" value="PRK12826.1-2"/>
    <property type="match status" value="1"/>
</dbReference>
<comment type="function">
    <text evidence="1 4">Catalyzes the NADPH-dependent reduction of beta-ketoacyl-ACP substrates to beta-hydroxyacyl-ACP products, the first reductive step in the elongation cycle of fatty acid biosynthesis.</text>
</comment>
<evidence type="ECO:0000256" key="3">
    <source>
        <dbReference type="ARBA" id="ARBA00023002"/>
    </source>
</evidence>
<evidence type="ECO:0000256" key="1">
    <source>
        <dbReference type="ARBA" id="ARBA00002607"/>
    </source>
</evidence>
<dbReference type="InterPro" id="IPR011284">
    <property type="entry name" value="3oxo_ACP_reduc"/>
</dbReference>
<comment type="catalytic activity">
    <reaction evidence="4">
        <text>a (3R)-hydroxyacyl-[ACP] + NADP(+) = a 3-oxoacyl-[ACP] + NADPH + H(+)</text>
        <dbReference type="Rhea" id="RHEA:17397"/>
        <dbReference type="Rhea" id="RHEA-COMP:9916"/>
        <dbReference type="Rhea" id="RHEA-COMP:9945"/>
        <dbReference type="ChEBI" id="CHEBI:15378"/>
        <dbReference type="ChEBI" id="CHEBI:57783"/>
        <dbReference type="ChEBI" id="CHEBI:58349"/>
        <dbReference type="ChEBI" id="CHEBI:78776"/>
        <dbReference type="ChEBI" id="CHEBI:78827"/>
        <dbReference type="EC" id="1.1.1.100"/>
    </reaction>
</comment>
<accession>A0ABP7NPT1</accession>
<dbReference type="InterPro" id="IPR057326">
    <property type="entry name" value="KR_dom"/>
</dbReference>
<evidence type="ECO:0000256" key="4">
    <source>
        <dbReference type="RuleBase" id="RU366074"/>
    </source>
</evidence>